<gene>
    <name evidence="2" type="ORF">SAMN05421770_1199</name>
</gene>
<dbReference type="EMBL" id="FZOU01000019">
    <property type="protein sequence ID" value="SNT44381.1"/>
    <property type="molecule type" value="Genomic_DNA"/>
</dbReference>
<keyword evidence="1" id="KW-0732">Signal</keyword>
<feature type="chain" id="PRO_5012534486" evidence="1">
    <location>
        <begin position="21"/>
        <end position="617"/>
    </location>
</feature>
<reference evidence="2 3" key="1">
    <citation type="submission" date="2017-06" db="EMBL/GenBank/DDBJ databases">
        <authorList>
            <person name="Kim H.J."/>
            <person name="Triplett B.A."/>
        </authorList>
    </citation>
    <scope>NUCLEOTIDE SEQUENCE [LARGE SCALE GENOMIC DNA]</scope>
    <source>
        <strain evidence="2 3">DSM 18704</strain>
    </source>
</reference>
<sequence>MHKSVPFAFLFVCYASFACAQTTTSSQFVYVNPSGGYSTQYPDALWQQSDGNLGVGTSTPRAQLEVNGDVIAGGVYNNDHTFFGGQHLAFNFDYRYASVAANNYGIFNSSGYAFDFVHNDAGTGPLSTDDNLSLTVLTPQSAGPAIADTAIKIIAGNLYTGFGTDDPHASVHIGSPMVSLQYQNQTPFGFQNATGAGNLLIQSFGPRSMAFGSALTFANDGGVNGGGNYWETGRVMTAGDDNVDNGTGRMYLQTRAWNPTLGYWDWNSNLVLAANGSVGINMGLIGNSTIVDQTPTQALDVNGGVRIRGSQGLTFPDGSVQTTAAPLTQLNGNVGIGTTNPQAALEVAGFSQATGPGNGVGITLHNTSGEPQGGSITRILFEGGSVGDDKGVQPFAMIQGGGTDYDSNNGFLGFQTAQSGALAEQMRIMPNGNVGLGTANPGAKLEVNGNTQMDGSLTFKDAGGNLTVQSTAWNGTTLGGDYAESIDVLGDRKTYQPGDVITMDESAPGKFTKSQKPYSKLVSGVFSTKPGLTGRRVNYERPDKEAEVPMAMMGIVPTKVSTENGAIAVGDLLVSASIPGYAMKGTDRERMMGAIIGKALAPLGSGSGIIEVLVSLQ</sequence>
<dbReference type="AlphaFoldDB" id="A0A239MNT9"/>
<keyword evidence="3" id="KW-1185">Reference proteome</keyword>
<dbReference type="Proteomes" id="UP000198356">
    <property type="component" value="Unassembled WGS sequence"/>
</dbReference>
<dbReference type="PROSITE" id="PS51257">
    <property type="entry name" value="PROKAR_LIPOPROTEIN"/>
    <property type="match status" value="1"/>
</dbReference>
<evidence type="ECO:0000313" key="3">
    <source>
        <dbReference type="Proteomes" id="UP000198356"/>
    </source>
</evidence>
<protein>
    <submittedName>
        <fullName evidence="2">Uncharacterized protein</fullName>
    </submittedName>
</protein>
<evidence type="ECO:0000313" key="2">
    <source>
        <dbReference type="EMBL" id="SNT44381.1"/>
    </source>
</evidence>
<dbReference type="RefSeq" id="WP_142988480.1">
    <property type="nucleotide sequence ID" value="NZ_FZOU01000019.1"/>
</dbReference>
<name>A0A239MNT9_9BACT</name>
<proteinExistence type="predicted"/>
<organism evidence="2 3">
    <name type="scientific">Granulicella rosea</name>
    <dbReference type="NCBI Taxonomy" id="474952"/>
    <lineage>
        <taxon>Bacteria</taxon>
        <taxon>Pseudomonadati</taxon>
        <taxon>Acidobacteriota</taxon>
        <taxon>Terriglobia</taxon>
        <taxon>Terriglobales</taxon>
        <taxon>Acidobacteriaceae</taxon>
        <taxon>Granulicella</taxon>
    </lineage>
</organism>
<dbReference type="Gene3D" id="2.40.300.10">
    <property type="entry name" value="Head decoration protein D"/>
    <property type="match status" value="1"/>
</dbReference>
<accession>A0A239MNT9</accession>
<evidence type="ECO:0000256" key="1">
    <source>
        <dbReference type="SAM" id="SignalP"/>
    </source>
</evidence>
<feature type="signal peptide" evidence="1">
    <location>
        <begin position="1"/>
        <end position="20"/>
    </location>
</feature>
<dbReference type="OrthoDB" id="120085at2"/>